<dbReference type="OrthoDB" id="1302282at2759"/>
<dbReference type="InterPro" id="IPR007527">
    <property type="entry name" value="Znf_SWIM"/>
</dbReference>
<evidence type="ECO:0000259" key="2">
    <source>
        <dbReference type="Pfam" id="PF04434"/>
    </source>
</evidence>
<evidence type="ECO:0000256" key="1">
    <source>
        <dbReference type="SAM" id="MobiDB-lite"/>
    </source>
</evidence>
<keyword evidence="4" id="KW-1185">Reference proteome</keyword>
<evidence type="ECO:0000313" key="4">
    <source>
        <dbReference type="Proteomes" id="UP000824120"/>
    </source>
</evidence>
<organism evidence="3 4">
    <name type="scientific">Solanum commersonii</name>
    <name type="common">Commerson's wild potato</name>
    <name type="synonym">Commerson's nightshade</name>
    <dbReference type="NCBI Taxonomy" id="4109"/>
    <lineage>
        <taxon>Eukaryota</taxon>
        <taxon>Viridiplantae</taxon>
        <taxon>Streptophyta</taxon>
        <taxon>Embryophyta</taxon>
        <taxon>Tracheophyta</taxon>
        <taxon>Spermatophyta</taxon>
        <taxon>Magnoliopsida</taxon>
        <taxon>eudicotyledons</taxon>
        <taxon>Gunneridae</taxon>
        <taxon>Pentapetalae</taxon>
        <taxon>asterids</taxon>
        <taxon>lamiids</taxon>
        <taxon>Solanales</taxon>
        <taxon>Solanaceae</taxon>
        <taxon>Solanoideae</taxon>
        <taxon>Solaneae</taxon>
        <taxon>Solanum</taxon>
    </lineage>
</organism>
<dbReference type="GO" id="GO:0008270">
    <property type="term" value="F:zinc ion binding"/>
    <property type="evidence" value="ECO:0007669"/>
    <property type="project" value="InterPro"/>
</dbReference>
<dbReference type="EMBL" id="JACXVP010000273">
    <property type="protein sequence ID" value="KAG5568034.1"/>
    <property type="molecule type" value="Genomic_DNA"/>
</dbReference>
<dbReference type="PANTHER" id="PTHR31973:SF192">
    <property type="entry name" value="SWIM-TYPE DOMAIN-CONTAINING PROTEIN"/>
    <property type="match status" value="1"/>
</dbReference>
<evidence type="ECO:0000313" key="3">
    <source>
        <dbReference type="EMBL" id="KAG5568034.1"/>
    </source>
</evidence>
<name>A0A9J5VXX3_SOLCO</name>
<sequence>MSEPTIKLHQIQSVIQKQYGLYVSKTSCRKEKLRVMNEHLGDFREEFASGWKEGCRRIIGLDGAFLKTVVDKETKDTWSWFLKCIKHDLKLTEGEGLIVISDGLHLALIELLPNAEIRWCVRHIWENRKKDWIGEGIVEALLKYNKEAWCRAFFKERSKCDVVENNMCKTFNSWILAARFKSIITMLEEIRVKVMKRMNQLRQFSEKWIIDVSPTAMDILRKNAKIADNCEVKFSGDLDFEIHDPPYKHVVDLKKKVCSCRSWQLKGIPCGYALTTIHYKDWVVESFVDHCYKKETYLKAYNSTRPAIEPPEITSMPGKPQKNRIKDSDEPIKKKFGKAIRKGRKMRCSMCMTFGHNKKGCPTLKNVGTSYAGTSNAGTSNARTSTTGTNVATARTSVATAGTNVATSDFTNAAIGSQSSVNAGPSARRPTNASPSGVRPATALASGGRPTSATSSAISSDVRPATTSTFCRRPTTTPLSTQQSTSKATGQKIKTSTALRGGATLGYKRPRQKKKEVKTVGYVLHSATLSSLTPTNIDLGYKSNGLRWKGRATITGKL</sequence>
<comment type="caution">
    <text evidence="3">The sequence shown here is derived from an EMBL/GenBank/DDBJ whole genome shotgun (WGS) entry which is preliminary data.</text>
</comment>
<dbReference type="Pfam" id="PF04434">
    <property type="entry name" value="SWIM"/>
    <property type="match status" value="1"/>
</dbReference>
<feature type="compositionally biased region" description="Polar residues" evidence="1">
    <location>
        <begin position="449"/>
        <end position="459"/>
    </location>
</feature>
<feature type="domain" description="SWIM-type" evidence="2">
    <location>
        <begin position="249"/>
        <end position="270"/>
    </location>
</feature>
<reference evidence="3" key="1">
    <citation type="submission" date="2020-09" db="EMBL/GenBank/DDBJ databases">
        <title>De no assembly of potato wild relative species, Solanum commersonii.</title>
        <authorList>
            <person name="Cho K."/>
        </authorList>
    </citation>
    <scope>NUCLEOTIDE SEQUENCE</scope>
    <source>
        <strain evidence="3">LZ3.2</strain>
        <tissue evidence="3">Leaf</tissue>
    </source>
</reference>
<proteinExistence type="predicted"/>
<dbReference type="PANTHER" id="PTHR31973">
    <property type="entry name" value="POLYPROTEIN, PUTATIVE-RELATED"/>
    <property type="match status" value="1"/>
</dbReference>
<gene>
    <name evidence="3" type="ORF">H5410_064951</name>
</gene>
<feature type="region of interest" description="Disordered" evidence="1">
    <location>
        <begin position="416"/>
        <end position="513"/>
    </location>
</feature>
<accession>A0A9J5VXX3</accession>
<protein>
    <recommendedName>
        <fullName evidence="2">SWIM-type domain-containing protein</fullName>
    </recommendedName>
</protein>
<feature type="compositionally biased region" description="Polar residues" evidence="1">
    <location>
        <begin position="416"/>
        <end position="435"/>
    </location>
</feature>
<dbReference type="Proteomes" id="UP000824120">
    <property type="component" value="Unassembled WGS sequence"/>
</dbReference>
<feature type="compositionally biased region" description="Polar residues" evidence="1">
    <location>
        <begin position="487"/>
        <end position="498"/>
    </location>
</feature>
<dbReference type="AlphaFoldDB" id="A0A9J5VXX3"/>
<feature type="compositionally biased region" description="Low complexity" evidence="1">
    <location>
        <begin position="466"/>
        <end position="486"/>
    </location>
</feature>